<organism evidence="9 10">
    <name type="scientific">Cryptococcus gattii EJB2</name>
    <dbReference type="NCBI Taxonomy" id="1296103"/>
    <lineage>
        <taxon>Eukaryota</taxon>
        <taxon>Fungi</taxon>
        <taxon>Dikarya</taxon>
        <taxon>Basidiomycota</taxon>
        <taxon>Agaricomycotina</taxon>
        <taxon>Tremellomycetes</taxon>
        <taxon>Tremellales</taxon>
        <taxon>Cryptococcaceae</taxon>
        <taxon>Cryptococcus</taxon>
        <taxon>Cryptococcus gattii species complex</taxon>
    </lineage>
</organism>
<dbReference type="InterPro" id="IPR052430">
    <property type="entry name" value="IVT-Associated"/>
</dbReference>
<feature type="transmembrane region" description="Helical" evidence="6">
    <location>
        <begin position="280"/>
        <end position="298"/>
    </location>
</feature>
<feature type="compositionally biased region" description="Low complexity" evidence="5">
    <location>
        <begin position="697"/>
        <end position="709"/>
    </location>
</feature>
<evidence type="ECO:0000256" key="3">
    <source>
        <dbReference type="ARBA" id="ARBA00022989"/>
    </source>
</evidence>
<feature type="domain" description="DUF2421" evidence="7">
    <location>
        <begin position="1031"/>
        <end position="1209"/>
    </location>
</feature>
<evidence type="ECO:0008006" key="11">
    <source>
        <dbReference type="Google" id="ProtNLM"/>
    </source>
</evidence>
<feature type="transmembrane region" description="Helical" evidence="6">
    <location>
        <begin position="385"/>
        <end position="404"/>
    </location>
</feature>
<feature type="compositionally biased region" description="Polar residues" evidence="5">
    <location>
        <begin position="47"/>
        <end position="59"/>
    </location>
</feature>
<comment type="subcellular location">
    <subcellularLocation>
        <location evidence="1">Membrane</location>
        <topology evidence="1">Multi-pass membrane protein</topology>
    </subcellularLocation>
</comment>
<dbReference type="InterPro" id="IPR018820">
    <property type="entry name" value="BRE4-related_DUF2421"/>
</dbReference>
<dbReference type="PANTHER" id="PTHR47804">
    <property type="entry name" value="60S RIBOSOMAL PROTEIN L19"/>
    <property type="match status" value="1"/>
</dbReference>
<reference evidence="9 10" key="1">
    <citation type="submission" date="2015-01" db="EMBL/GenBank/DDBJ databases">
        <title>The Genome Sequence of Cryptococcus gattii EJB2.</title>
        <authorList>
            <consortium name="The Broad Institute Genomics Platform"/>
            <person name="Cuomo C."/>
            <person name="Litvintseva A."/>
            <person name="Chen Y."/>
            <person name="Heitman J."/>
            <person name="Sun S."/>
            <person name="Springer D."/>
            <person name="Dromer F."/>
            <person name="Young S."/>
            <person name="Zeng Q."/>
            <person name="Gargeya S."/>
            <person name="Abouelleil A."/>
            <person name="Alvarado L."/>
            <person name="Chapman S.B."/>
            <person name="Gainer-Dewar J."/>
            <person name="Goldberg J."/>
            <person name="Griggs A."/>
            <person name="Gujja S."/>
            <person name="Hansen M."/>
            <person name="Howarth C."/>
            <person name="Imamovic A."/>
            <person name="Larimer J."/>
            <person name="Murphy C."/>
            <person name="Naylor J."/>
            <person name="Pearson M."/>
            <person name="Priest M."/>
            <person name="Roberts A."/>
            <person name="Saif S."/>
            <person name="Shea T."/>
            <person name="Sykes S."/>
            <person name="Wortman J."/>
            <person name="Nusbaum C."/>
            <person name="Birren B."/>
        </authorList>
    </citation>
    <scope>NUCLEOTIDE SEQUENCE [LARGE SCALE GENOMIC DNA]</scope>
    <source>
        <strain evidence="9 10">EJB2</strain>
    </source>
</reference>
<keyword evidence="2 6" id="KW-0812">Transmembrane</keyword>
<feature type="transmembrane region" description="Helical" evidence="6">
    <location>
        <begin position="1014"/>
        <end position="1030"/>
    </location>
</feature>
<feature type="transmembrane region" description="Helical" evidence="6">
    <location>
        <begin position="340"/>
        <end position="365"/>
    </location>
</feature>
<sequence>MQDRRRSSIAIPSAPLLSTPTASTPRRPIPQREQQSSGDNGRRAPSSYFSLPHSYNSPAGPSHWRSKPLDSAFLAHRREGKGVFSSPSVKAAGSFSFKAPSRHEDLDNWQSLHDIAGSDADEDQTRDNATNSRSSSLASPGAWSVRSLFLSSDVSADALSIPEGRNHPSDHTSIVDRLSLSPGQLEREGDHSLSAFLDNYQEEEGTPRAAVLPLQSPEPLESPFSATPVLEAPFPPNFLSSGQPIAETRSIVGKKISTLEEYRYGWIPPTWATNILKCSIAYLIASLFTFVPALASLLSTQSETDAHGRVTAVPAYSAHMVATIVVYFNPAKTLGNMLLSTRYCFVLAVLSTVVSLLATLTIQIFDHYSPSHGEKWDLISEMGDWIVCIIWIGGTMGVLAWSKLWVGNPSFNSGCSMAAMILYNVVIKEGSVPKLLEILLIVFTGVCITNLVCITVAPVSATSNLQKSISKSLNSFSTLLDLLTSTFLLEKSTVKEKGLTLKDAVRDHSAAFKTLQKDLSEAKHERVLDGRIRGRKLQLYDAAIVSLGRLAQHLSSLRSSTRLQESLIRASREGRICLEVGAERGHSKISISEVGTIDNERGQRLSEDTDIATSVHLFLKFREISGKQMDDLNTRCDQALEAVQALSQARRMPHINLPLIRSKLATSLKEFTLSSSRAIKRVYAGPRRKKGIYFKADSSSSDSGESGSDTESEKIYEDRNKYKLGATEDLPVEDQPNINDGPSETVFWIYFFLFTFEEFAREMIFLVDTMEEIVTTEKVTFWEHLKTVIMPKRGRKEKKSEYLYKQLQNIVPIDPSHLQPPLYPKNTRGSTGPVIVPDLKSLSFTGRVKQMFWALGERSKQADARYAIKTGLGGGRLDDGLLNVLNSNRGRLAMLAAPAFTEIGRPIFLRFRGEWALIAYFATMSQTIGQTNFLIGAGTAVLFTKLFPDNNVALPILGFFFSVPCFYIITQMPDYMNAGRFILLTYNLTCLYTYNTRTRGDVTVELIAYRRSTSVIVGVLWAAIVSRYWWPFTARREVRMGLSDFCLDLSYLYSKLLTTYSNGVGHNGLSVVGADTEEGELEPLLPPDATRHPHLDHGVRQFMAMELHLQSQLDSIKSLLAQTKNEPRLKGPFAYGFYKEVLLSCERMLDRLHSMRCVTTRDEWDNNIRDTFVIPVNKERREMAGNVILYFYTLSTGFRLRTPVPPYLPPAEEARQRLVSAIRSLDVVRRRSVRGSGRHLLFFAYTLAMQEVIAELEYLGAMMQEAFGVISHGSADDFEDLFEASVGNIAKVRGSQDRM</sequence>
<feature type="transmembrane region" description="Helical" evidence="6">
    <location>
        <begin position="952"/>
        <end position="970"/>
    </location>
</feature>
<dbReference type="PANTHER" id="PTHR47804:SF1">
    <property type="entry name" value="DUF2421 DOMAIN-CONTAINING PROTEIN"/>
    <property type="match status" value="1"/>
</dbReference>
<feature type="transmembrane region" description="Helical" evidence="6">
    <location>
        <begin position="310"/>
        <end position="328"/>
    </location>
</feature>
<keyword evidence="10" id="KW-1185">Reference proteome</keyword>
<evidence type="ECO:0000256" key="4">
    <source>
        <dbReference type="ARBA" id="ARBA00023136"/>
    </source>
</evidence>
<feature type="region of interest" description="Disordered" evidence="5">
    <location>
        <begin position="1"/>
        <end position="67"/>
    </location>
</feature>
<dbReference type="InterPro" id="IPR049453">
    <property type="entry name" value="Memb_transporter_dom"/>
</dbReference>
<feature type="region of interest" description="Disordered" evidence="5">
    <location>
        <begin position="117"/>
        <end position="139"/>
    </location>
</feature>
<feature type="transmembrane region" description="Helical" evidence="6">
    <location>
        <begin position="977"/>
        <end position="994"/>
    </location>
</feature>
<proteinExistence type="predicted"/>
<feature type="region of interest" description="Disordered" evidence="5">
    <location>
        <begin position="695"/>
        <end position="714"/>
    </location>
</feature>
<feature type="compositionally biased region" description="Polar residues" evidence="5">
    <location>
        <begin position="127"/>
        <end position="138"/>
    </location>
</feature>
<keyword evidence="4 6" id="KW-0472">Membrane</keyword>
<gene>
    <name evidence="9" type="ORF">I306_05328</name>
</gene>
<evidence type="ECO:0000256" key="5">
    <source>
        <dbReference type="SAM" id="MobiDB-lite"/>
    </source>
</evidence>
<protein>
    <recommendedName>
        <fullName evidence="11">DUF2421 domain-containing protein</fullName>
    </recommendedName>
</protein>
<dbReference type="Proteomes" id="UP000054272">
    <property type="component" value="Unassembled WGS sequence"/>
</dbReference>
<evidence type="ECO:0000313" key="10">
    <source>
        <dbReference type="Proteomes" id="UP000054272"/>
    </source>
</evidence>
<accession>A0ABR5BPL1</accession>
<name>A0ABR5BPL1_9TREE</name>
<feature type="transmembrane region" description="Helical" evidence="6">
    <location>
        <begin position="438"/>
        <end position="461"/>
    </location>
</feature>
<keyword evidence="3 6" id="KW-1133">Transmembrane helix</keyword>
<dbReference type="Pfam" id="PF10334">
    <property type="entry name" value="BRE4"/>
    <property type="match status" value="1"/>
</dbReference>
<evidence type="ECO:0000313" key="9">
    <source>
        <dbReference type="EMBL" id="KIR77593.1"/>
    </source>
</evidence>
<evidence type="ECO:0000256" key="2">
    <source>
        <dbReference type="ARBA" id="ARBA00022692"/>
    </source>
</evidence>
<evidence type="ECO:0000259" key="8">
    <source>
        <dbReference type="Pfam" id="PF13515"/>
    </source>
</evidence>
<evidence type="ECO:0000256" key="1">
    <source>
        <dbReference type="ARBA" id="ARBA00004141"/>
    </source>
</evidence>
<dbReference type="Pfam" id="PF13515">
    <property type="entry name" value="FUSC_2"/>
    <property type="match status" value="1"/>
</dbReference>
<dbReference type="EMBL" id="KN848749">
    <property type="protein sequence ID" value="KIR77593.1"/>
    <property type="molecule type" value="Genomic_DNA"/>
</dbReference>
<evidence type="ECO:0000259" key="7">
    <source>
        <dbReference type="Pfam" id="PF10334"/>
    </source>
</evidence>
<feature type="domain" description="Integral membrane bound transporter" evidence="8">
    <location>
        <begin position="911"/>
        <end position="1025"/>
    </location>
</feature>
<evidence type="ECO:0000256" key="6">
    <source>
        <dbReference type="SAM" id="Phobius"/>
    </source>
</evidence>